<name>A0ABY6KUP7_9ARAC</name>
<evidence type="ECO:0000313" key="2">
    <source>
        <dbReference type="Proteomes" id="UP001235939"/>
    </source>
</evidence>
<evidence type="ECO:0000313" key="1">
    <source>
        <dbReference type="EMBL" id="UYV72595.1"/>
    </source>
</evidence>
<gene>
    <name evidence="1" type="ORF">LAZ67_9003893</name>
</gene>
<keyword evidence="2" id="KW-1185">Reference proteome</keyword>
<dbReference type="EMBL" id="CP092871">
    <property type="protein sequence ID" value="UYV72595.1"/>
    <property type="molecule type" value="Genomic_DNA"/>
</dbReference>
<protein>
    <submittedName>
        <fullName evidence="1">Uncharacterized protein</fullName>
    </submittedName>
</protein>
<sequence length="117" mass="13930">MGRQWKPYRNVDYLARQLETIWQEIPQHTIRNLYQSMTRRVAACIQARSDARGIWIRDLQESSSQATMLDICVYRDEKAREKCYRDTLAKFIKIDCGRRQISQVQKDEVCQVQKDGM</sequence>
<proteinExistence type="predicted"/>
<dbReference type="Proteomes" id="UP001235939">
    <property type="component" value="Chromosome 09"/>
</dbReference>
<dbReference type="Gene3D" id="3.30.420.10">
    <property type="entry name" value="Ribonuclease H-like superfamily/Ribonuclease H"/>
    <property type="match status" value="1"/>
</dbReference>
<reference evidence="1 2" key="1">
    <citation type="submission" date="2022-01" db="EMBL/GenBank/DDBJ databases">
        <title>A chromosomal length assembly of Cordylochernes scorpioides.</title>
        <authorList>
            <person name="Zeh D."/>
            <person name="Zeh J."/>
        </authorList>
    </citation>
    <scope>NUCLEOTIDE SEQUENCE [LARGE SCALE GENOMIC DNA]</scope>
    <source>
        <strain evidence="1">IN4F17</strain>
        <tissue evidence="1">Whole Body</tissue>
    </source>
</reference>
<accession>A0ABY6KUP7</accession>
<dbReference type="InterPro" id="IPR036397">
    <property type="entry name" value="RNaseH_sf"/>
</dbReference>
<organism evidence="1 2">
    <name type="scientific">Cordylochernes scorpioides</name>
    <dbReference type="NCBI Taxonomy" id="51811"/>
    <lineage>
        <taxon>Eukaryota</taxon>
        <taxon>Metazoa</taxon>
        <taxon>Ecdysozoa</taxon>
        <taxon>Arthropoda</taxon>
        <taxon>Chelicerata</taxon>
        <taxon>Arachnida</taxon>
        <taxon>Pseudoscorpiones</taxon>
        <taxon>Cheliferoidea</taxon>
        <taxon>Chernetidae</taxon>
        <taxon>Cordylochernes</taxon>
    </lineage>
</organism>